<dbReference type="InParanoid" id="A0A165KC35"/>
<proteinExistence type="predicted"/>
<dbReference type="EMBL" id="KV423914">
    <property type="protein sequence ID" value="KZT62945.1"/>
    <property type="molecule type" value="Genomic_DNA"/>
</dbReference>
<evidence type="ECO:0000313" key="3">
    <source>
        <dbReference type="EMBL" id="KZT62945.1"/>
    </source>
</evidence>
<dbReference type="OrthoDB" id="2502001at2759"/>
<evidence type="ECO:0000313" key="4">
    <source>
        <dbReference type="Proteomes" id="UP000076842"/>
    </source>
</evidence>
<accession>A0A165KC35</accession>
<organism evidence="3 4">
    <name type="scientific">Calocera cornea HHB12733</name>
    <dbReference type="NCBI Taxonomy" id="1353952"/>
    <lineage>
        <taxon>Eukaryota</taxon>
        <taxon>Fungi</taxon>
        <taxon>Dikarya</taxon>
        <taxon>Basidiomycota</taxon>
        <taxon>Agaricomycotina</taxon>
        <taxon>Dacrymycetes</taxon>
        <taxon>Dacrymycetales</taxon>
        <taxon>Dacrymycetaceae</taxon>
        <taxon>Calocera</taxon>
    </lineage>
</organism>
<reference evidence="3 4" key="1">
    <citation type="journal article" date="2016" name="Mol. Biol. Evol.">
        <title>Comparative Genomics of Early-Diverging Mushroom-Forming Fungi Provides Insights into the Origins of Lignocellulose Decay Capabilities.</title>
        <authorList>
            <person name="Nagy L.G."/>
            <person name="Riley R."/>
            <person name="Tritt A."/>
            <person name="Adam C."/>
            <person name="Daum C."/>
            <person name="Floudas D."/>
            <person name="Sun H."/>
            <person name="Yadav J.S."/>
            <person name="Pangilinan J."/>
            <person name="Larsson K.H."/>
            <person name="Matsuura K."/>
            <person name="Barry K."/>
            <person name="Labutti K."/>
            <person name="Kuo R."/>
            <person name="Ohm R.A."/>
            <person name="Bhattacharya S.S."/>
            <person name="Shirouzu T."/>
            <person name="Yoshinaga Y."/>
            <person name="Martin F.M."/>
            <person name="Grigoriev I.V."/>
            <person name="Hibbett D.S."/>
        </authorList>
    </citation>
    <scope>NUCLEOTIDE SEQUENCE [LARGE SCALE GENOMIC DNA]</scope>
    <source>
        <strain evidence="3 4">HHB12733</strain>
    </source>
</reference>
<gene>
    <name evidence="3" type="ORF">CALCODRAFT_489484</name>
</gene>
<feature type="chain" id="PRO_5007860798" evidence="2">
    <location>
        <begin position="19"/>
        <end position="356"/>
    </location>
</feature>
<feature type="signal peptide" evidence="2">
    <location>
        <begin position="1"/>
        <end position="18"/>
    </location>
</feature>
<feature type="compositionally biased region" description="Basic residues" evidence="1">
    <location>
        <begin position="347"/>
        <end position="356"/>
    </location>
</feature>
<feature type="region of interest" description="Disordered" evidence="1">
    <location>
        <begin position="306"/>
        <end position="356"/>
    </location>
</feature>
<dbReference type="Proteomes" id="UP000076842">
    <property type="component" value="Unassembled WGS sequence"/>
</dbReference>
<feature type="compositionally biased region" description="Basic and acidic residues" evidence="1">
    <location>
        <begin position="336"/>
        <end position="346"/>
    </location>
</feature>
<keyword evidence="4" id="KW-1185">Reference proteome</keyword>
<name>A0A165KC35_9BASI</name>
<dbReference type="AlphaFoldDB" id="A0A165KC35"/>
<keyword evidence="2" id="KW-0732">Signal</keyword>
<evidence type="ECO:0000256" key="2">
    <source>
        <dbReference type="SAM" id="SignalP"/>
    </source>
</evidence>
<evidence type="ECO:0000256" key="1">
    <source>
        <dbReference type="SAM" id="MobiDB-lite"/>
    </source>
</evidence>
<feature type="compositionally biased region" description="Low complexity" evidence="1">
    <location>
        <begin position="320"/>
        <end position="333"/>
    </location>
</feature>
<sequence length="356" mass="39547">MRLSLALAGLSALSLANAAYFSQGWKPGQPLPTHGIQAGQKPNSVPIADFMKPKMAAEPAPRKSIFELAAYLQEMAQDALTSPLRSGPVADLITKTTGVNISEAMEKAKLAQSQSKFDPRIQQITDDTWEEIIEYEQLTPEEEDNRAWLILITLPERNAVAQFAEDQFVKAFNETMDNGNDLPDIKWGTIDYYNVTVLTTQWMVWKAPLILIASHRGKDLRFFHPTQIKLRELHDIMKEELWKSVPPWRSSWGPGGDNAWLLRKIGKGLAVYNDTAGKLPKWVIMMGTGVIGSFVIQFLHSSGKKKDKNAPVLKKDADVKPAAPATPSAASTPKKLTGESRKEASKRNRAAKRMAD</sequence>
<protein>
    <submittedName>
        <fullName evidence="3">Uncharacterized protein</fullName>
    </submittedName>
</protein>